<dbReference type="InterPro" id="IPR003607">
    <property type="entry name" value="HD/PDEase_dom"/>
</dbReference>
<dbReference type="Gene3D" id="1.10.3210.10">
    <property type="entry name" value="Hypothetical protein af1432"/>
    <property type="match status" value="1"/>
</dbReference>
<accession>A0A2D1U4A6</accession>
<dbReference type="InterPro" id="IPR050135">
    <property type="entry name" value="dGTPase-like"/>
</dbReference>
<dbReference type="SMART" id="SM00471">
    <property type="entry name" value="HDc"/>
    <property type="match status" value="1"/>
</dbReference>
<dbReference type="Pfam" id="PF01966">
    <property type="entry name" value="HD"/>
    <property type="match status" value="1"/>
</dbReference>
<reference evidence="2 3" key="1">
    <citation type="submission" date="2017-10" db="EMBL/GenBank/DDBJ databases">
        <title>Whole genome of Pedobacter ginsengisoli T01R-27 isolated from tomato rhizosphere.</title>
        <authorList>
            <person name="Weon H.-Y."/>
            <person name="Lee S.A."/>
            <person name="Sang M.K."/>
            <person name="Song J."/>
        </authorList>
    </citation>
    <scope>NUCLEOTIDE SEQUENCE [LARGE SCALE GENOMIC DNA]</scope>
    <source>
        <strain evidence="2 3">T01R-27</strain>
    </source>
</reference>
<evidence type="ECO:0000313" key="2">
    <source>
        <dbReference type="EMBL" id="ATP56437.1"/>
    </source>
</evidence>
<dbReference type="GO" id="GO:0006203">
    <property type="term" value="P:dGTP catabolic process"/>
    <property type="evidence" value="ECO:0007669"/>
    <property type="project" value="TreeGrafter"/>
</dbReference>
<proteinExistence type="predicted"/>
<dbReference type="AlphaFoldDB" id="A0A2D1U4A6"/>
<feature type="domain" description="HD" evidence="1">
    <location>
        <begin position="50"/>
        <end position="150"/>
    </location>
</feature>
<sequence length="283" mass="32585">MVLINDIFFDKVEVPGIFDDLINSAWVKRLGRIHQSGAIFLVNPNICHTRLEHSIGVMLLIRHLGGSELEQVAGLLHDISHTAFSHVGDYVFDNIEENYHEQVFEDILRSSDIPEILSWHGYDIDQVINGTFNILEQAIPKLCADRLDYTLRDSYHAGLVSRKEVKDFIKHLSVEDGIIVIEKEEKAEWINNLYKKLINDVFNLPLHIYANRKLTELIKFGLQRNELVHGDLLKDDTYLLNKIRSTTFGYEGVKAIKQQKGFDMFVKKGMGLKMKNRQLNALI</sequence>
<dbReference type="PANTHER" id="PTHR11373:SF41">
    <property type="entry name" value="METAL-DEPENDENT PHOSPHOHYDROLASE"/>
    <property type="match status" value="1"/>
</dbReference>
<dbReference type="PROSITE" id="PS51831">
    <property type="entry name" value="HD"/>
    <property type="match status" value="1"/>
</dbReference>
<dbReference type="SUPFAM" id="SSF109604">
    <property type="entry name" value="HD-domain/PDEase-like"/>
    <property type="match status" value="1"/>
</dbReference>
<keyword evidence="2" id="KW-0378">Hydrolase</keyword>
<keyword evidence="3" id="KW-1185">Reference proteome</keyword>
<dbReference type="PANTHER" id="PTHR11373">
    <property type="entry name" value="DEOXYNUCLEOSIDE TRIPHOSPHATE TRIPHOSPHOHYDROLASE"/>
    <property type="match status" value="1"/>
</dbReference>
<dbReference type="RefSeq" id="WP_099438379.1">
    <property type="nucleotide sequence ID" value="NZ_CP024091.1"/>
</dbReference>
<evidence type="ECO:0000259" key="1">
    <source>
        <dbReference type="PROSITE" id="PS51831"/>
    </source>
</evidence>
<dbReference type="OrthoDB" id="9814017at2"/>
<evidence type="ECO:0000313" key="3">
    <source>
        <dbReference type="Proteomes" id="UP000223749"/>
    </source>
</evidence>
<gene>
    <name evidence="2" type="ORF">CPT03_08095</name>
</gene>
<organism evidence="2 3">
    <name type="scientific">Pedobacter ginsengisoli</name>
    <dbReference type="NCBI Taxonomy" id="363852"/>
    <lineage>
        <taxon>Bacteria</taxon>
        <taxon>Pseudomonadati</taxon>
        <taxon>Bacteroidota</taxon>
        <taxon>Sphingobacteriia</taxon>
        <taxon>Sphingobacteriales</taxon>
        <taxon>Sphingobacteriaceae</taxon>
        <taxon>Pedobacter</taxon>
    </lineage>
</organism>
<dbReference type="Proteomes" id="UP000223749">
    <property type="component" value="Chromosome"/>
</dbReference>
<dbReference type="KEGG" id="pgs:CPT03_08095"/>
<dbReference type="GO" id="GO:0008832">
    <property type="term" value="F:dGTPase activity"/>
    <property type="evidence" value="ECO:0007669"/>
    <property type="project" value="TreeGrafter"/>
</dbReference>
<name>A0A2D1U4A6_9SPHI</name>
<dbReference type="EMBL" id="CP024091">
    <property type="protein sequence ID" value="ATP56437.1"/>
    <property type="molecule type" value="Genomic_DNA"/>
</dbReference>
<dbReference type="InterPro" id="IPR006674">
    <property type="entry name" value="HD_domain"/>
</dbReference>
<dbReference type="CDD" id="cd00077">
    <property type="entry name" value="HDc"/>
    <property type="match status" value="1"/>
</dbReference>
<protein>
    <submittedName>
        <fullName evidence="2">Phosphohydrolase</fullName>
    </submittedName>
</protein>